<sequence length="369" mass="44425">MENEERKDEKYLIYHFYGGDLKEILPILEKHFSFTLFEIQGMLDWCNNHIYHGEATGTTYDDDGFFHDEFKPEEFFIEGNKPVHLAYPESLYNKIIAFFNDESNLITDDKQNTILWIMFYVYSESSIEPNYFESCGDYNYRIFHEFVRPDMLALYKFLHDNYKQFPDAQKGYKDHPTYRPMDAWNNPYKDVTLTLGRHSITLNNSNNWFLTHLTEYISQYLKEDNIKDVEFELKEYKNKVGAKSDHDFHRIVTQLYHFLQDETPYHSPEGKITDKICTFITKFLEVLDFLTVVPDDDEFNIEEKDKRRNKILSTWIINMRTNIQYNLKREKERGSYKSKKQEFFEKASVKMGTSEEGKTLMEQYNPKYW</sequence>
<evidence type="ECO:0000313" key="2">
    <source>
        <dbReference type="Proteomes" id="UP000283589"/>
    </source>
</evidence>
<dbReference type="AlphaFoldDB" id="A0A412X3Y0"/>
<reference evidence="1 2" key="1">
    <citation type="submission" date="2018-08" db="EMBL/GenBank/DDBJ databases">
        <title>A genome reference for cultivated species of the human gut microbiota.</title>
        <authorList>
            <person name="Zou Y."/>
            <person name="Xue W."/>
            <person name="Luo G."/>
        </authorList>
    </citation>
    <scope>NUCLEOTIDE SEQUENCE [LARGE SCALE GENOMIC DNA]</scope>
    <source>
        <strain evidence="1 2">AF14-49</strain>
    </source>
</reference>
<proteinExistence type="predicted"/>
<protein>
    <submittedName>
        <fullName evidence="1">Uncharacterized protein</fullName>
    </submittedName>
</protein>
<dbReference type="RefSeq" id="WP_118259042.1">
    <property type="nucleotide sequence ID" value="NZ_CALBWO010000040.1"/>
</dbReference>
<name>A0A412X3Y0_9BACT</name>
<dbReference type="EMBL" id="QRZA01000004">
    <property type="protein sequence ID" value="RGV35392.1"/>
    <property type="molecule type" value="Genomic_DNA"/>
</dbReference>
<gene>
    <name evidence="1" type="ORF">DWW18_04775</name>
</gene>
<evidence type="ECO:0000313" key="1">
    <source>
        <dbReference type="EMBL" id="RGV35392.1"/>
    </source>
</evidence>
<organism evidence="1 2">
    <name type="scientific">Butyricimonas virosa</name>
    <dbReference type="NCBI Taxonomy" id="544645"/>
    <lineage>
        <taxon>Bacteria</taxon>
        <taxon>Pseudomonadati</taxon>
        <taxon>Bacteroidota</taxon>
        <taxon>Bacteroidia</taxon>
        <taxon>Bacteroidales</taxon>
        <taxon>Odoribacteraceae</taxon>
        <taxon>Butyricimonas</taxon>
    </lineage>
</organism>
<comment type="caution">
    <text evidence="1">The sequence shown here is derived from an EMBL/GenBank/DDBJ whole genome shotgun (WGS) entry which is preliminary data.</text>
</comment>
<accession>A0A412X3Y0</accession>
<dbReference type="Proteomes" id="UP000283589">
    <property type="component" value="Unassembled WGS sequence"/>
</dbReference>